<dbReference type="PANTHER" id="PTHR45614:SF69">
    <property type="entry name" value="CHROMOSOME UNDETERMINED SCAFFOLD_38, WHOLE GENOME SHOTGUN SEQUENCE"/>
    <property type="match status" value="1"/>
</dbReference>
<dbReference type="PROSITE" id="PS50090">
    <property type="entry name" value="MYB_LIKE"/>
    <property type="match status" value="3"/>
</dbReference>
<dbReference type="EMBL" id="CAJJDO010000070">
    <property type="protein sequence ID" value="CAD8178866.1"/>
    <property type="molecule type" value="Genomic_DNA"/>
</dbReference>
<keyword evidence="5" id="KW-1185">Reference proteome</keyword>
<feature type="domain" description="Myb-like" evidence="2">
    <location>
        <begin position="68"/>
        <end position="118"/>
    </location>
</feature>
<reference evidence="4" key="1">
    <citation type="submission" date="2021-01" db="EMBL/GenBank/DDBJ databases">
        <authorList>
            <consortium name="Genoscope - CEA"/>
            <person name="William W."/>
        </authorList>
    </citation>
    <scope>NUCLEOTIDE SEQUENCE</scope>
</reference>
<evidence type="ECO:0008006" key="6">
    <source>
        <dbReference type="Google" id="ProtNLM"/>
    </source>
</evidence>
<organism evidence="4 5">
    <name type="scientific">Paramecium pentaurelia</name>
    <dbReference type="NCBI Taxonomy" id="43138"/>
    <lineage>
        <taxon>Eukaryota</taxon>
        <taxon>Sar</taxon>
        <taxon>Alveolata</taxon>
        <taxon>Ciliophora</taxon>
        <taxon>Intramacronucleata</taxon>
        <taxon>Oligohymenophorea</taxon>
        <taxon>Peniculida</taxon>
        <taxon>Parameciidae</taxon>
        <taxon>Paramecium</taxon>
    </lineage>
</organism>
<name>A0A8S1VXA0_9CILI</name>
<dbReference type="OrthoDB" id="2143914at2759"/>
<evidence type="ECO:0000256" key="1">
    <source>
        <dbReference type="SAM" id="MobiDB-lite"/>
    </source>
</evidence>
<evidence type="ECO:0000313" key="4">
    <source>
        <dbReference type="EMBL" id="CAD8178866.1"/>
    </source>
</evidence>
<dbReference type="InterPro" id="IPR050560">
    <property type="entry name" value="MYB_TF"/>
</dbReference>
<dbReference type="InterPro" id="IPR017930">
    <property type="entry name" value="Myb_dom"/>
</dbReference>
<dbReference type="Proteomes" id="UP000689195">
    <property type="component" value="Unassembled WGS sequence"/>
</dbReference>
<feature type="domain" description="Myb-like" evidence="2">
    <location>
        <begin position="16"/>
        <end position="66"/>
    </location>
</feature>
<feature type="region of interest" description="Disordered" evidence="1">
    <location>
        <begin position="1"/>
        <end position="21"/>
    </location>
</feature>
<comment type="caution">
    <text evidence="4">The sequence shown here is derived from an EMBL/GenBank/DDBJ whole genome shotgun (WGS) entry which is preliminary data.</text>
</comment>
<evidence type="ECO:0000259" key="3">
    <source>
        <dbReference type="PROSITE" id="PS51294"/>
    </source>
</evidence>
<proteinExistence type="predicted"/>
<dbReference type="Pfam" id="PF00249">
    <property type="entry name" value="Myb_DNA-binding"/>
    <property type="match status" value="1"/>
</dbReference>
<dbReference type="GO" id="GO:0005634">
    <property type="term" value="C:nucleus"/>
    <property type="evidence" value="ECO:0007669"/>
    <property type="project" value="TreeGrafter"/>
</dbReference>
<dbReference type="Pfam" id="PF13921">
    <property type="entry name" value="Myb_DNA-bind_6"/>
    <property type="match status" value="1"/>
</dbReference>
<dbReference type="InterPro" id="IPR001005">
    <property type="entry name" value="SANT/Myb"/>
</dbReference>
<accession>A0A8S1VXA0</accession>
<feature type="domain" description="HTH myb-type" evidence="3">
    <location>
        <begin position="24"/>
        <end position="64"/>
    </location>
</feature>
<protein>
    <recommendedName>
        <fullName evidence="6">Homeodomain protein</fullName>
    </recommendedName>
</protein>
<feature type="domain" description="Myb-like" evidence="2">
    <location>
        <begin position="119"/>
        <end position="169"/>
    </location>
</feature>
<gene>
    <name evidence="4" type="ORF">PPENT_87.1.T0700147</name>
</gene>
<dbReference type="PROSITE" id="PS51294">
    <property type="entry name" value="HTH_MYB"/>
    <property type="match status" value="3"/>
</dbReference>
<dbReference type="GO" id="GO:0000978">
    <property type="term" value="F:RNA polymerase II cis-regulatory region sequence-specific DNA binding"/>
    <property type="evidence" value="ECO:0007669"/>
    <property type="project" value="TreeGrafter"/>
</dbReference>
<dbReference type="AlphaFoldDB" id="A0A8S1VXA0"/>
<sequence>MISQVNNQVAEQPANHKQNNKKYWNNEEDMKLKSAVNLHGSNWKVIAEYLPGRNASQCAQRWKRIKPKEDERNQKWSKEEDEAVLRLTQSFQYNWRLIAHHIPNRTSRQIRERFVNHLDPNIIKSPWTEEEDKWIWNMYQNIGTKWSDMSKQLLGRPENMIKNRFYSYIRKQYGKIQNPYYVVPNNVRILEKEQLRKNNIIKKRRKFRRFHQMKTIQQNKQGKQHLQYENEQQIQQEQFLQNQYPYLQQQFQSYYHFIQTEYQQLQYPKIIYPYQFITSSTLNPEFYGQLNTQDLLNCKIEQMNQQTTSDLTKLQNNEIQLTTLSLSKIGVNQIQLQQIDIKEEEDNDNPKNQNKNIEKSTYPLQIRADILKEIQKKNLETQFKQ</sequence>
<dbReference type="SMART" id="SM00717">
    <property type="entry name" value="SANT"/>
    <property type="match status" value="3"/>
</dbReference>
<feature type="domain" description="HTH myb-type" evidence="3">
    <location>
        <begin position="124"/>
        <end position="173"/>
    </location>
</feature>
<dbReference type="PANTHER" id="PTHR45614">
    <property type="entry name" value="MYB PROTEIN-RELATED"/>
    <property type="match status" value="1"/>
</dbReference>
<dbReference type="CDD" id="cd00167">
    <property type="entry name" value="SANT"/>
    <property type="match status" value="3"/>
</dbReference>
<feature type="domain" description="HTH myb-type" evidence="3">
    <location>
        <begin position="68"/>
        <end position="122"/>
    </location>
</feature>
<dbReference type="GO" id="GO:0000981">
    <property type="term" value="F:DNA-binding transcription factor activity, RNA polymerase II-specific"/>
    <property type="evidence" value="ECO:0007669"/>
    <property type="project" value="TreeGrafter"/>
</dbReference>
<evidence type="ECO:0000313" key="5">
    <source>
        <dbReference type="Proteomes" id="UP000689195"/>
    </source>
</evidence>
<evidence type="ECO:0000259" key="2">
    <source>
        <dbReference type="PROSITE" id="PS50090"/>
    </source>
</evidence>